<dbReference type="NCBIfam" id="NF000270">
    <property type="entry name" value="bla_class_D_alt"/>
    <property type="match status" value="1"/>
</dbReference>
<dbReference type="Proteomes" id="UP000558284">
    <property type="component" value="Unassembled WGS sequence"/>
</dbReference>
<comment type="caution">
    <text evidence="10">The sequence shown here is derived from an EMBL/GenBank/DDBJ whole genome shotgun (WGS) entry which is preliminary data.</text>
</comment>
<accession>A0A838BFI4</accession>
<evidence type="ECO:0000313" key="10">
    <source>
        <dbReference type="EMBL" id="MBA1144274.1"/>
    </source>
</evidence>
<dbReference type="AlphaFoldDB" id="A0A838BFI4"/>
<dbReference type="EC" id="3.5.2.6" evidence="3 8"/>
<feature type="domain" description="Penicillin-binding protein transpeptidase" evidence="9">
    <location>
        <begin position="49"/>
        <end position="266"/>
    </location>
</feature>
<sequence>MRRIETHPFIIAAVLFLLAWYLGFPMRAQSAPLGDVECTVIQDAASGETLYQNGVCDQRVSPASTFKVPLALIGYDSGILTDAHTPSWDYKPEFKAVKRDHKTVDPVIWERDSIVWYSRELVRRLGAKSFAGYISKFGYGNMDVSGDAGKDNGLTQSWINSSLQISPVEQTEFLRQLLAGKMPVTAKSHEMTRAILPSFQAGDWTVQGKTGSTRLDNSKDKRSLGWFVGWAERGGRRIVFARLVVDTKPIDTPKGPATRAAFLKDLPQLVK</sequence>
<protein>
    <recommendedName>
        <fullName evidence="3 8">Beta-lactamase</fullName>
        <ecNumber evidence="3 8">3.5.2.6</ecNumber>
    </recommendedName>
</protein>
<dbReference type="InterPro" id="IPR002137">
    <property type="entry name" value="Beta-lactam_class-D_AS"/>
</dbReference>
<dbReference type="InterPro" id="IPR050515">
    <property type="entry name" value="Beta-lactam/transpept"/>
</dbReference>
<dbReference type="PROSITE" id="PS00337">
    <property type="entry name" value="BETA_LACTAMASE_D"/>
    <property type="match status" value="1"/>
</dbReference>
<dbReference type="GO" id="GO:0008800">
    <property type="term" value="F:beta-lactamase activity"/>
    <property type="evidence" value="ECO:0007669"/>
    <property type="project" value="UniProtKB-UniRule"/>
</dbReference>
<dbReference type="GO" id="GO:0008658">
    <property type="term" value="F:penicillin binding"/>
    <property type="evidence" value="ECO:0007669"/>
    <property type="project" value="InterPro"/>
</dbReference>
<evidence type="ECO:0000313" key="11">
    <source>
        <dbReference type="Proteomes" id="UP000558284"/>
    </source>
</evidence>
<evidence type="ECO:0000256" key="8">
    <source>
        <dbReference type="RuleBase" id="RU361140"/>
    </source>
</evidence>
<keyword evidence="4" id="KW-0732">Signal</keyword>
<feature type="modified residue" description="N6-carboxylysine" evidence="7">
    <location>
        <position position="67"/>
    </location>
</feature>
<dbReference type="EMBL" id="JACDTY010000021">
    <property type="protein sequence ID" value="MBA1144274.1"/>
    <property type="molecule type" value="Genomic_DNA"/>
</dbReference>
<evidence type="ECO:0000256" key="5">
    <source>
        <dbReference type="ARBA" id="ARBA00022801"/>
    </source>
</evidence>
<dbReference type="PANTHER" id="PTHR30627">
    <property type="entry name" value="PEPTIDOGLYCAN D,D-TRANSPEPTIDASE"/>
    <property type="match status" value="1"/>
</dbReference>
<evidence type="ECO:0000256" key="1">
    <source>
        <dbReference type="ARBA" id="ARBA00001526"/>
    </source>
</evidence>
<evidence type="ECO:0000256" key="6">
    <source>
        <dbReference type="ARBA" id="ARBA00023251"/>
    </source>
</evidence>
<evidence type="ECO:0000256" key="3">
    <source>
        <dbReference type="ARBA" id="ARBA00012865"/>
    </source>
</evidence>
<keyword evidence="11" id="KW-1185">Reference proteome</keyword>
<keyword evidence="5 8" id="KW-0378">Hydrolase</keyword>
<gene>
    <name evidence="10" type="primary">blaOXA</name>
    <name evidence="10" type="ORF">H0241_29130</name>
</gene>
<organism evidence="10 11">
    <name type="scientific">Mesorhizobium neociceri</name>
    <dbReference type="NCBI Taxonomy" id="1307853"/>
    <lineage>
        <taxon>Bacteria</taxon>
        <taxon>Pseudomonadati</taxon>
        <taxon>Pseudomonadota</taxon>
        <taxon>Alphaproteobacteria</taxon>
        <taxon>Hyphomicrobiales</taxon>
        <taxon>Phyllobacteriaceae</taxon>
        <taxon>Mesorhizobium</taxon>
    </lineage>
</organism>
<dbReference type="GO" id="GO:0005886">
    <property type="term" value="C:plasma membrane"/>
    <property type="evidence" value="ECO:0007669"/>
    <property type="project" value="TreeGrafter"/>
</dbReference>
<dbReference type="GO" id="GO:0017001">
    <property type="term" value="P:antibiotic catabolic process"/>
    <property type="evidence" value="ECO:0007669"/>
    <property type="project" value="InterPro"/>
</dbReference>
<keyword evidence="6 8" id="KW-0046">Antibiotic resistance</keyword>
<dbReference type="RefSeq" id="WP_181061220.1">
    <property type="nucleotide sequence ID" value="NZ_JACDTY010000021.1"/>
</dbReference>
<proteinExistence type="inferred from homology"/>
<evidence type="ECO:0000259" key="9">
    <source>
        <dbReference type="Pfam" id="PF00905"/>
    </source>
</evidence>
<name>A0A838BFI4_9HYPH</name>
<evidence type="ECO:0000256" key="7">
    <source>
        <dbReference type="PIRSR" id="PIRSR602137-50"/>
    </source>
</evidence>
<dbReference type="InterPro" id="IPR012338">
    <property type="entry name" value="Beta-lactam/transpept-like"/>
</dbReference>
<dbReference type="GO" id="GO:0071555">
    <property type="term" value="P:cell wall organization"/>
    <property type="evidence" value="ECO:0007669"/>
    <property type="project" value="TreeGrafter"/>
</dbReference>
<comment type="catalytic activity">
    <reaction evidence="1 8">
        <text>a beta-lactam + H2O = a substituted beta-amino acid</text>
        <dbReference type="Rhea" id="RHEA:20401"/>
        <dbReference type="ChEBI" id="CHEBI:15377"/>
        <dbReference type="ChEBI" id="CHEBI:35627"/>
        <dbReference type="ChEBI" id="CHEBI:140347"/>
        <dbReference type="EC" id="3.5.2.6"/>
    </reaction>
</comment>
<dbReference type="InterPro" id="IPR001460">
    <property type="entry name" value="PCN-bd_Tpept"/>
</dbReference>
<dbReference type="Pfam" id="PF00905">
    <property type="entry name" value="Transpeptidase"/>
    <property type="match status" value="1"/>
</dbReference>
<dbReference type="GO" id="GO:0046677">
    <property type="term" value="P:response to antibiotic"/>
    <property type="evidence" value="ECO:0007669"/>
    <property type="project" value="UniProtKB-UniRule"/>
</dbReference>
<evidence type="ECO:0000256" key="4">
    <source>
        <dbReference type="ARBA" id="ARBA00022729"/>
    </source>
</evidence>
<reference evidence="10 11" key="1">
    <citation type="submission" date="2020-07" db="EMBL/GenBank/DDBJ databases">
        <title>Definition of the novel symbiovar canariense within Mesorhizobium novociceri, a new species of genus Mesorhizobium nodulating Cicer canariense in the Caldera de Taburiente National Park (La Palma, Canary Islands).</title>
        <authorList>
            <person name="Leon-Barrios M."/>
            <person name="Perez-Yepez J."/>
            <person name="Flores-Felix J.D."/>
            <person name="Ramirez-Baena M.H."/>
            <person name="Pulido-Suarez L."/>
            <person name="Igual J.M."/>
            <person name="Velazquez E."/>
            <person name="Peix A."/>
        </authorList>
    </citation>
    <scope>NUCLEOTIDE SEQUENCE [LARGE SCALE GENOMIC DNA]</scope>
    <source>
        <strain evidence="10 11">CCANP35</strain>
    </source>
</reference>
<dbReference type="SUPFAM" id="SSF56601">
    <property type="entry name" value="beta-lactamase/transpeptidase-like"/>
    <property type="match status" value="1"/>
</dbReference>
<feature type="active site" description="Acyl-ester intermediate" evidence="7">
    <location>
        <position position="64"/>
    </location>
</feature>
<comment type="similarity">
    <text evidence="2 8">Belongs to the class-D beta-lactamase family.</text>
</comment>
<dbReference type="Gene3D" id="3.40.710.10">
    <property type="entry name" value="DD-peptidase/beta-lactamase superfamily"/>
    <property type="match status" value="1"/>
</dbReference>
<dbReference type="PANTHER" id="PTHR30627:SF6">
    <property type="entry name" value="BETA-LACTAMASE YBXI-RELATED"/>
    <property type="match status" value="1"/>
</dbReference>
<evidence type="ECO:0000256" key="2">
    <source>
        <dbReference type="ARBA" id="ARBA00007898"/>
    </source>
</evidence>